<comment type="caution">
    <text evidence="2">The sequence shown here is derived from an EMBL/GenBank/DDBJ whole genome shotgun (WGS) entry which is preliminary data.</text>
</comment>
<dbReference type="InterPro" id="IPR029058">
    <property type="entry name" value="AB_hydrolase_fold"/>
</dbReference>
<gene>
    <name evidence="2" type="ORF">A2814_00595</name>
</gene>
<organism evidence="2 3">
    <name type="scientific">Candidatus Nomurabacteria bacterium RIFCSPHIGHO2_01_FULL_38_19</name>
    <dbReference type="NCBI Taxonomy" id="1801732"/>
    <lineage>
        <taxon>Bacteria</taxon>
        <taxon>Candidatus Nomuraibacteriota</taxon>
    </lineage>
</organism>
<dbReference type="Gene3D" id="3.40.50.1820">
    <property type="entry name" value="alpha/beta hydrolase"/>
    <property type="match status" value="1"/>
</dbReference>
<dbReference type="Pfam" id="PF12146">
    <property type="entry name" value="Hydrolase_4"/>
    <property type="match status" value="1"/>
</dbReference>
<dbReference type="PANTHER" id="PTHR43194">
    <property type="entry name" value="HYDROLASE ALPHA/BETA FOLD FAMILY"/>
    <property type="match status" value="1"/>
</dbReference>
<dbReference type="InterPro" id="IPR050228">
    <property type="entry name" value="Carboxylesterase_BioH"/>
</dbReference>
<dbReference type="STRING" id="1801732.A2814_00595"/>
<accession>A0A1F6UV63</accession>
<proteinExistence type="predicted"/>
<sequence length="150" mass="16925">MKTFIKNRNNKNIAVVVKENPNPKGLVFVMHGLGGFKEQPHIQTFADAFRENCFTVILFDATHTYGESEGKYKDVTTTNYYEDLEDVIKYAKSQSWYKEPFWLVGHSLGGISTALYAERHPSEVKTLAPISTVVSGQLSVETKKIAWSFG</sequence>
<evidence type="ECO:0000313" key="2">
    <source>
        <dbReference type="EMBL" id="OGI61251.1"/>
    </source>
</evidence>
<protein>
    <recommendedName>
        <fullName evidence="1">Serine aminopeptidase S33 domain-containing protein</fullName>
    </recommendedName>
</protein>
<dbReference type="InterPro" id="IPR022742">
    <property type="entry name" value="Hydrolase_4"/>
</dbReference>
<feature type="domain" description="Serine aminopeptidase S33" evidence="1">
    <location>
        <begin position="22"/>
        <end position="140"/>
    </location>
</feature>
<reference evidence="2 3" key="1">
    <citation type="journal article" date="2016" name="Nat. Commun.">
        <title>Thousands of microbial genomes shed light on interconnected biogeochemical processes in an aquifer system.</title>
        <authorList>
            <person name="Anantharaman K."/>
            <person name="Brown C.T."/>
            <person name="Hug L.A."/>
            <person name="Sharon I."/>
            <person name="Castelle C.J."/>
            <person name="Probst A.J."/>
            <person name="Thomas B.C."/>
            <person name="Singh A."/>
            <person name="Wilkins M.J."/>
            <person name="Karaoz U."/>
            <person name="Brodie E.L."/>
            <person name="Williams K.H."/>
            <person name="Hubbard S.S."/>
            <person name="Banfield J.F."/>
        </authorList>
    </citation>
    <scope>NUCLEOTIDE SEQUENCE [LARGE SCALE GENOMIC DNA]</scope>
</reference>
<dbReference type="EMBL" id="MFTI01000002">
    <property type="protein sequence ID" value="OGI61251.1"/>
    <property type="molecule type" value="Genomic_DNA"/>
</dbReference>
<name>A0A1F6UV63_9BACT</name>
<dbReference type="AlphaFoldDB" id="A0A1F6UV63"/>
<dbReference type="PANTHER" id="PTHR43194:SF2">
    <property type="entry name" value="PEROXISOMAL MEMBRANE PROTEIN LPX1"/>
    <property type="match status" value="1"/>
</dbReference>
<dbReference type="SUPFAM" id="SSF53474">
    <property type="entry name" value="alpha/beta-Hydrolases"/>
    <property type="match status" value="1"/>
</dbReference>
<evidence type="ECO:0000259" key="1">
    <source>
        <dbReference type="Pfam" id="PF12146"/>
    </source>
</evidence>
<evidence type="ECO:0000313" key="3">
    <source>
        <dbReference type="Proteomes" id="UP000177869"/>
    </source>
</evidence>
<dbReference type="Proteomes" id="UP000177869">
    <property type="component" value="Unassembled WGS sequence"/>
</dbReference>